<name>A0A917JAV1_9SPHI</name>
<comment type="caution">
    <text evidence="1">The sequence shown here is derived from an EMBL/GenBank/DDBJ whole genome shotgun (WGS) entry which is preliminary data.</text>
</comment>
<accession>A0A917JAV1</accession>
<keyword evidence="2" id="KW-1185">Reference proteome</keyword>
<dbReference type="Proteomes" id="UP000662074">
    <property type="component" value="Unassembled WGS sequence"/>
</dbReference>
<organism evidence="1 2">
    <name type="scientific">Mucilaginibacter galii</name>
    <dbReference type="NCBI Taxonomy" id="2005073"/>
    <lineage>
        <taxon>Bacteria</taxon>
        <taxon>Pseudomonadati</taxon>
        <taxon>Bacteroidota</taxon>
        <taxon>Sphingobacteriia</taxon>
        <taxon>Sphingobacteriales</taxon>
        <taxon>Sphingobacteriaceae</taxon>
        <taxon>Mucilaginibacter</taxon>
    </lineage>
</organism>
<dbReference type="AlphaFoldDB" id="A0A917JAV1"/>
<sequence>MVPFNLEFEFKEGQVIGTAEQLDQLTDTVGFMRYQIVAGERRSVICMNMEEEPPTPVTVPDAENQYEAIHYPEQLSDFDEDEVFTPEEVGAIAATIKAYNSSRALKFDQMHFDF</sequence>
<evidence type="ECO:0000313" key="2">
    <source>
        <dbReference type="Proteomes" id="UP000662074"/>
    </source>
</evidence>
<gene>
    <name evidence="1" type="ORF">GCM10011425_22870</name>
</gene>
<proteinExistence type="predicted"/>
<dbReference type="EMBL" id="BMDO01000006">
    <property type="protein sequence ID" value="GGI51075.1"/>
    <property type="molecule type" value="Genomic_DNA"/>
</dbReference>
<protein>
    <submittedName>
        <fullName evidence="1">Uncharacterized protein</fullName>
    </submittedName>
</protein>
<reference evidence="1" key="1">
    <citation type="journal article" date="2014" name="Int. J. Syst. Evol. Microbiol.">
        <title>Complete genome sequence of Corynebacterium casei LMG S-19264T (=DSM 44701T), isolated from a smear-ripened cheese.</title>
        <authorList>
            <consortium name="US DOE Joint Genome Institute (JGI-PGF)"/>
            <person name="Walter F."/>
            <person name="Albersmeier A."/>
            <person name="Kalinowski J."/>
            <person name="Ruckert C."/>
        </authorList>
    </citation>
    <scope>NUCLEOTIDE SEQUENCE</scope>
    <source>
        <strain evidence="1">CCM 8711</strain>
    </source>
</reference>
<reference evidence="1" key="2">
    <citation type="submission" date="2020-09" db="EMBL/GenBank/DDBJ databases">
        <authorList>
            <person name="Sun Q."/>
            <person name="Sedlacek I."/>
        </authorList>
    </citation>
    <scope>NUCLEOTIDE SEQUENCE</scope>
    <source>
        <strain evidence="1">CCM 8711</strain>
    </source>
</reference>
<dbReference type="RefSeq" id="WP_188416822.1">
    <property type="nucleotide sequence ID" value="NZ_BMDO01000006.1"/>
</dbReference>
<evidence type="ECO:0000313" key="1">
    <source>
        <dbReference type="EMBL" id="GGI51075.1"/>
    </source>
</evidence>